<feature type="domain" description="HTH araC/xylS-type" evidence="4">
    <location>
        <begin position="219"/>
        <end position="320"/>
    </location>
</feature>
<evidence type="ECO:0000313" key="5">
    <source>
        <dbReference type="EMBL" id="MFC5728060.1"/>
    </source>
</evidence>
<evidence type="ECO:0000259" key="4">
    <source>
        <dbReference type="PROSITE" id="PS01124"/>
    </source>
</evidence>
<evidence type="ECO:0000256" key="2">
    <source>
        <dbReference type="ARBA" id="ARBA00023125"/>
    </source>
</evidence>
<name>A0ABW0ZAN3_9ACTN</name>
<organism evidence="5 6">
    <name type="scientific">Nocardioides vastitatis</name>
    <dbReference type="NCBI Taxonomy" id="2568655"/>
    <lineage>
        <taxon>Bacteria</taxon>
        <taxon>Bacillati</taxon>
        <taxon>Actinomycetota</taxon>
        <taxon>Actinomycetes</taxon>
        <taxon>Propionibacteriales</taxon>
        <taxon>Nocardioidaceae</taxon>
        <taxon>Nocardioides</taxon>
    </lineage>
</organism>
<dbReference type="InterPro" id="IPR050204">
    <property type="entry name" value="AraC_XylS_family_regulators"/>
</dbReference>
<evidence type="ECO:0000313" key="6">
    <source>
        <dbReference type="Proteomes" id="UP001596072"/>
    </source>
</evidence>
<accession>A0ABW0ZAN3</accession>
<dbReference type="InterPro" id="IPR035418">
    <property type="entry name" value="AraC-bd_2"/>
</dbReference>
<keyword evidence="1" id="KW-0805">Transcription regulation</keyword>
<dbReference type="InterPro" id="IPR018060">
    <property type="entry name" value="HTH_AraC"/>
</dbReference>
<dbReference type="RefSeq" id="WP_136431719.1">
    <property type="nucleotide sequence ID" value="NZ_JBHSNS010000001.1"/>
</dbReference>
<dbReference type="EMBL" id="JBHSNS010000001">
    <property type="protein sequence ID" value="MFC5728060.1"/>
    <property type="molecule type" value="Genomic_DNA"/>
</dbReference>
<dbReference type="InterPro" id="IPR018062">
    <property type="entry name" value="HTH_AraC-typ_CS"/>
</dbReference>
<keyword evidence="2" id="KW-0238">DNA-binding</keyword>
<dbReference type="Pfam" id="PF12833">
    <property type="entry name" value="HTH_18"/>
    <property type="match status" value="1"/>
</dbReference>
<dbReference type="InterPro" id="IPR009057">
    <property type="entry name" value="Homeodomain-like_sf"/>
</dbReference>
<evidence type="ECO:0000256" key="3">
    <source>
        <dbReference type="ARBA" id="ARBA00023163"/>
    </source>
</evidence>
<proteinExistence type="predicted"/>
<dbReference type="PROSITE" id="PS00041">
    <property type="entry name" value="HTH_ARAC_FAMILY_1"/>
    <property type="match status" value="2"/>
</dbReference>
<dbReference type="SMART" id="SM00342">
    <property type="entry name" value="HTH_ARAC"/>
    <property type="match status" value="1"/>
</dbReference>
<reference evidence="6" key="1">
    <citation type="journal article" date="2019" name="Int. J. Syst. Evol. Microbiol.">
        <title>The Global Catalogue of Microorganisms (GCM) 10K type strain sequencing project: providing services to taxonomists for standard genome sequencing and annotation.</title>
        <authorList>
            <consortium name="The Broad Institute Genomics Platform"/>
            <consortium name="The Broad Institute Genome Sequencing Center for Infectious Disease"/>
            <person name="Wu L."/>
            <person name="Ma J."/>
        </authorList>
    </citation>
    <scope>NUCLEOTIDE SEQUENCE [LARGE SCALE GENOMIC DNA]</scope>
    <source>
        <strain evidence="6">YIM 94188</strain>
    </source>
</reference>
<dbReference type="PANTHER" id="PTHR46796:SF12">
    <property type="entry name" value="HTH-TYPE DNA-BINDING TRANSCRIPTIONAL ACTIVATOR EUTR"/>
    <property type="match status" value="1"/>
</dbReference>
<keyword evidence="6" id="KW-1185">Reference proteome</keyword>
<dbReference type="Gene3D" id="1.10.10.60">
    <property type="entry name" value="Homeodomain-like"/>
    <property type="match status" value="1"/>
</dbReference>
<comment type="caution">
    <text evidence="5">The sequence shown here is derived from an EMBL/GenBank/DDBJ whole genome shotgun (WGS) entry which is preliminary data.</text>
</comment>
<sequence>MATILLTRHPRIATREVEEARDEVAQAFCPHFLTLTRRGSHLDMVHNAAAVGENVTLNYLRYGDEVRITPGTFDTFFLAQIPLSGTARVKVGDRVVASDRSRATIGSPTEPVDMIWSADCEQLLVHIRREAVEAIAAPGDNVQPVVFSSLLDLASPAVRSWLRLVRLAVDDLDAGGSLFQSPLAASSFEQAVIAGLLSAQPNSAGAAVAPAVFGSRAVRVVTAAVEAAPDRPWRLADLAQAARVSARTLQEAFQRELDVTPLEYVRRVRLDRVRKDLLDADPTTVSVTDIASRWGFFHLGRFSQVYRAAFQELPSQTLGR</sequence>
<protein>
    <submittedName>
        <fullName evidence="5">AraC family transcriptional regulator</fullName>
    </submittedName>
</protein>
<dbReference type="PANTHER" id="PTHR46796">
    <property type="entry name" value="HTH-TYPE TRANSCRIPTIONAL ACTIVATOR RHAS-RELATED"/>
    <property type="match status" value="1"/>
</dbReference>
<dbReference type="Proteomes" id="UP001596072">
    <property type="component" value="Unassembled WGS sequence"/>
</dbReference>
<dbReference type="Pfam" id="PF14525">
    <property type="entry name" value="AraC_binding_2"/>
    <property type="match status" value="1"/>
</dbReference>
<evidence type="ECO:0000256" key="1">
    <source>
        <dbReference type="ARBA" id="ARBA00023015"/>
    </source>
</evidence>
<dbReference type="PROSITE" id="PS01124">
    <property type="entry name" value="HTH_ARAC_FAMILY_2"/>
    <property type="match status" value="1"/>
</dbReference>
<keyword evidence="3" id="KW-0804">Transcription</keyword>
<gene>
    <name evidence="5" type="ORF">ACFPQB_03975</name>
</gene>
<dbReference type="SUPFAM" id="SSF46689">
    <property type="entry name" value="Homeodomain-like"/>
    <property type="match status" value="1"/>
</dbReference>